<protein>
    <submittedName>
        <fullName evidence="3">FAD-dependent oxidoreductase</fullName>
    </submittedName>
</protein>
<organism evidence="3 4">
    <name type="scientific">Plantactinospora endophytica</name>
    <dbReference type="NCBI Taxonomy" id="673535"/>
    <lineage>
        <taxon>Bacteria</taxon>
        <taxon>Bacillati</taxon>
        <taxon>Actinomycetota</taxon>
        <taxon>Actinomycetes</taxon>
        <taxon>Micromonosporales</taxon>
        <taxon>Micromonosporaceae</taxon>
        <taxon>Plantactinospora</taxon>
    </lineage>
</organism>
<dbReference type="Gene3D" id="3.30.9.10">
    <property type="entry name" value="D-Amino Acid Oxidase, subunit A, domain 2"/>
    <property type="match status" value="1"/>
</dbReference>
<comment type="caution">
    <text evidence="3">The sequence shown here is derived from an EMBL/GenBank/DDBJ whole genome shotgun (WGS) entry which is preliminary data.</text>
</comment>
<dbReference type="SUPFAM" id="SSF54373">
    <property type="entry name" value="FAD-linked reductases, C-terminal domain"/>
    <property type="match status" value="1"/>
</dbReference>
<evidence type="ECO:0000313" key="3">
    <source>
        <dbReference type="EMBL" id="GIG88479.1"/>
    </source>
</evidence>
<dbReference type="InterPro" id="IPR036188">
    <property type="entry name" value="FAD/NAD-bd_sf"/>
</dbReference>
<evidence type="ECO:0000256" key="1">
    <source>
        <dbReference type="ARBA" id="ARBA00023002"/>
    </source>
</evidence>
<dbReference type="Pfam" id="PF01266">
    <property type="entry name" value="DAO"/>
    <property type="match status" value="1"/>
</dbReference>
<dbReference type="InterPro" id="IPR006076">
    <property type="entry name" value="FAD-dep_OxRdtase"/>
</dbReference>
<dbReference type="PANTHER" id="PTHR13847">
    <property type="entry name" value="SARCOSINE DEHYDROGENASE-RELATED"/>
    <property type="match status" value="1"/>
</dbReference>
<dbReference type="EMBL" id="BONW01000016">
    <property type="protein sequence ID" value="GIG88479.1"/>
    <property type="molecule type" value="Genomic_DNA"/>
</dbReference>
<keyword evidence="4" id="KW-1185">Reference proteome</keyword>
<dbReference type="Proteomes" id="UP000646749">
    <property type="component" value="Unassembled WGS sequence"/>
</dbReference>
<dbReference type="RefSeq" id="WP_203866999.1">
    <property type="nucleotide sequence ID" value="NZ_BONW01000016.1"/>
</dbReference>
<name>A0ABQ4E189_9ACTN</name>
<evidence type="ECO:0000313" key="4">
    <source>
        <dbReference type="Proteomes" id="UP000646749"/>
    </source>
</evidence>
<keyword evidence="1" id="KW-0560">Oxidoreductase</keyword>
<reference evidence="3 4" key="1">
    <citation type="submission" date="2021-01" db="EMBL/GenBank/DDBJ databases">
        <title>Whole genome shotgun sequence of Plantactinospora endophytica NBRC 110450.</title>
        <authorList>
            <person name="Komaki H."/>
            <person name="Tamura T."/>
        </authorList>
    </citation>
    <scope>NUCLEOTIDE SEQUENCE [LARGE SCALE GENOMIC DNA]</scope>
    <source>
        <strain evidence="3 4">NBRC 110450</strain>
    </source>
</reference>
<sequence length="399" mass="40504">MAGSFDVVVVGAGIVGAACAYACARRGLTVAVLERAGLVAGATGSGEGNLLVSDKLPGPELELALFSNGLWRRWATELGDRYGDIELEAKGGLVVTGVGPGADGAAGLAGLRATARAQAAAGVLVESLDPAGVREREPAITPELAGGLFYPQDMQLMPAKATAALLAAARADGAEVRLRTEVTGLSRDAGGRVVGVRTGAGPVAAGHVVNAAGAWAGALAGLAGADTPVAPRRGFILVTEPVPPLVRHKVYSADYLDNVASGDAGLQSSTVVEGTPAGTILIGATRELVDFDHRYNAEAVRRLAEGAVRLFPPLAAVRAMRVYHGFRPFSPDHLPVIGADSRVPGLVHAHGHEGAGIGLAPATAHLVAQVVSGERPDLALGPFDPARFRTEVEAARAAA</sequence>
<proteinExistence type="predicted"/>
<dbReference type="PANTHER" id="PTHR13847:SF287">
    <property type="entry name" value="FAD-DEPENDENT OXIDOREDUCTASE DOMAIN-CONTAINING PROTEIN 1"/>
    <property type="match status" value="1"/>
</dbReference>
<feature type="domain" description="FAD dependent oxidoreductase" evidence="2">
    <location>
        <begin position="6"/>
        <end position="369"/>
    </location>
</feature>
<evidence type="ECO:0000259" key="2">
    <source>
        <dbReference type="Pfam" id="PF01266"/>
    </source>
</evidence>
<accession>A0ABQ4E189</accession>
<dbReference type="SUPFAM" id="SSF51905">
    <property type="entry name" value="FAD/NAD(P)-binding domain"/>
    <property type="match status" value="1"/>
</dbReference>
<gene>
    <name evidence="3" type="ORF">Pen02_34150</name>
</gene>
<dbReference type="Gene3D" id="3.50.50.60">
    <property type="entry name" value="FAD/NAD(P)-binding domain"/>
    <property type="match status" value="1"/>
</dbReference>